<keyword evidence="11" id="KW-1185">Reference proteome</keyword>
<evidence type="ECO:0000313" key="10">
    <source>
        <dbReference type="EnsemblProtists" id="EOD18110"/>
    </source>
</evidence>
<accession>A0A0D3J3M5</accession>
<feature type="region of interest" description="Disordered" evidence="7">
    <location>
        <begin position="331"/>
        <end position="357"/>
    </location>
</feature>
<dbReference type="InterPro" id="IPR044880">
    <property type="entry name" value="NCX_ion-bd_dom_sf"/>
</dbReference>
<comment type="similarity">
    <text evidence="2">Belongs to the Ca(2+):cation antiporter (CaCA) (TC 2.A.19) family. SLC24A subfamily.</text>
</comment>
<feature type="transmembrane region" description="Helical" evidence="8">
    <location>
        <begin position="554"/>
        <end position="574"/>
    </location>
</feature>
<feature type="compositionally biased region" description="Basic and acidic residues" evidence="7">
    <location>
        <begin position="331"/>
        <end position="341"/>
    </location>
</feature>
<evidence type="ECO:0000256" key="5">
    <source>
        <dbReference type="ARBA" id="ARBA00022989"/>
    </source>
</evidence>
<dbReference type="InterPro" id="IPR004481">
    <property type="entry name" value="K/Na/Ca-exchanger"/>
</dbReference>
<protein>
    <recommendedName>
        <fullName evidence="9">Sodium/calcium exchanger membrane region domain-containing protein</fullName>
    </recommendedName>
</protein>
<evidence type="ECO:0000313" key="11">
    <source>
        <dbReference type="Proteomes" id="UP000013827"/>
    </source>
</evidence>
<dbReference type="Gene3D" id="1.20.1420.30">
    <property type="entry name" value="NCX, central ion-binding region"/>
    <property type="match status" value="2"/>
</dbReference>
<feature type="transmembrane region" description="Helical" evidence="8">
    <location>
        <begin position="252"/>
        <end position="269"/>
    </location>
</feature>
<keyword evidence="5 8" id="KW-1133">Transmembrane helix</keyword>
<dbReference type="GO" id="GO:0005262">
    <property type="term" value="F:calcium channel activity"/>
    <property type="evidence" value="ECO:0007669"/>
    <property type="project" value="TreeGrafter"/>
</dbReference>
<dbReference type="HOGENOM" id="CLU_007948_5_0_1"/>
<feature type="domain" description="Sodium/calcium exchanger membrane region" evidence="9">
    <location>
        <begin position="452"/>
        <end position="598"/>
    </location>
</feature>
<keyword evidence="4 8" id="KW-0812">Transmembrane</keyword>
<keyword evidence="3" id="KW-0813">Transport</keyword>
<sequence>MAISRKLSAMSDEQRDVRRYVKLAYFAMAACGLAAFAYLGGESDAHLASEGAPHRRRLGGGGPVVGWGKPGGKLKLDCHYMNPLYNYSDSAPAPDHYRQLAEEGGFPEVEGGKGLPDNAPPCPPAPPYKVHSCQVLYWDLTDFDTSGGVAVWLFIMFYCFVGIAIVCDDFFVEAIEEVVEVLKIPEDVAGATFMAVGSSAPEFFTVIIATMVTESDEGIGDIVGAAVFNSMTIVGLTCIFAGQTLVITKFPVLRDFSFYILSIILLFLFALDEKILWYESLLLLIGYASYVFWMTKNRKIARAMYSRGGFLKSLTADYIADVERRAKEAEEKEAKKAAKEEGDAEAGQPKPKEGGVGFTPTAYDANAEGADKSSAASAAPAASPASSAKPSFIRTLSFTLRNSKSFVAFRKNTSAYKCIAKVQKAFSWPLTTAFKLSMPESMRDKCKYWFMGNFVVSVAWICVLITCVLIFTTRVGCILNIPGIVMGTIVLSSGTSVPDSLSSIIVARKGEGDMAIANVLGSNIFNIFVCLGFSWMLWNIAEGPYEANALKGNLWFPIMIVLVYSCFLLIAFIVSRWQLTKKLGFSLIFLHMTFIALTLLTNSIGGKEPVLLLPNTPGWSDGR</sequence>
<evidence type="ECO:0000256" key="3">
    <source>
        <dbReference type="ARBA" id="ARBA00022449"/>
    </source>
</evidence>
<reference evidence="10" key="2">
    <citation type="submission" date="2024-10" db="UniProtKB">
        <authorList>
            <consortium name="EnsemblProtists"/>
        </authorList>
    </citation>
    <scope>IDENTIFICATION</scope>
</reference>
<dbReference type="InterPro" id="IPR004837">
    <property type="entry name" value="NaCa_Exmemb"/>
</dbReference>
<evidence type="ECO:0000256" key="1">
    <source>
        <dbReference type="ARBA" id="ARBA00004141"/>
    </source>
</evidence>
<feature type="transmembrane region" description="Helical" evidence="8">
    <location>
        <begin position="484"/>
        <end position="507"/>
    </location>
</feature>
<proteinExistence type="inferred from homology"/>
<evidence type="ECO:0000256" key="4">
    <source>
        <dbReference type="ARBA" id="ARBA00022692"/>
    </source>
</evidence>
<dbReference type="GeneID" id="19046111"/>
<keyword evidence="3" id="KW-0050">Antiport</keyword>
<feature type="transmembrane region" description="Helical" evidence="8">
    <location>
        <begin position="583"/>
        <end position="604"/>
    </location>
</feature>
<dbReference type="GO" id="GO:0006874">
    <property type="term" value="P:intracellular calcium ion homeostasis"/>
    <property type="evidence" value="ECO:0007669"/>
    <property type="project" value="TreeGrafter"/>
</dbReference>
<feature type="transmembrane region" description="Helical" evidence="8">
    <location>
        <begin position="448"/>
        <end position="472"/>
    </location>
</feature>
<dbReference type="STRING" id="2903.R1DUD8"/>
<evidence type="ECO:0000256" key="8">
    <source>
        <dbReference type="SAM" id="Phobius"/>
    </source>
</evidence>
<comment type="subcellular location">
    <subcellularLocation>
        <location evidence="1">Membrane</location>
        <topology evidence="1">Multi-pass membrane protein</topology>
    </subcellularLocation>
</comment>
<dbReference type="NCBIfam" id="TIGR00367">
    <property type="entry name" value="calcium/sodium antiporter"/>
    <property type="match status" value="1"/>
</dbReference>
<feature type="transmembrane region" description="Helical" evidence="8">
    <location>
        <begin position="218"/>
        <end position="240"/>
    </location>
</feature>
<organism evidence="10 11">
    <name type="scientific">Emiliania huxleyi (strain CCMP1516)</name>
    <dbReference type="NCBI Taxonomy" id="280463"/>
    <lineage>
        <taxon>Eukaryota</taxon>
        <taxon>Haptista</taxon>
        <taxon>Haptophyta</taxon>
        <taxon>Prymnesiophyceae</taxon>
        <taxon>Isochrysidales</taxon>
        <taxon>Noelaerhabdaceae</taxon>
        <taxon>Emiliania</taxon>
    </lineage>
</organism>
<dbReference type="OMA" id="LFGSWGH"/>
<dbReference type="EnsemblProtists" id="EOD18110">
    <property type="protein sequence ID" value="EOD18110"/>
    <property type="gene ID" value="EMIHUDRAFT_447939"/>
</dbReference>
<keyword evidence="6 8" id="KW-0472">Membrane</keyword>
<dbReference type="PaxDb" id="2903-EOD18110"/>
<feature type="transmembrane region" description="Helical" evidence="8">
    <location>
        <begin position="188"/>
        <end position="212"/>
    </location>
</feature>
<name>A0A0D3J3M5_EMIH1</name>
<evidence type="ECO:0000256" key="7">
    <source>
        <dbReference type="SAM" id="MobiDB-lite"/>
    </source>
</evidence>
<evidence type="ECO:0000256" key="6">
    <source>
        <dbReference type="ARBA" id="ARBA00023136"/>
    </source>
</evidence>
<evidence type="ECO:0000256" key="2">
    <source>
        <dbReference type="ARBA" id="ARBA00005364"/>
    </source>
</evidence>
<dbReference type="GO" id="GO:0005886">
    <property type="term" value="C:plasma membrane"/>
    <property type="evidence" value="ECO:0007669"/>
    <property type="project" value="TreeGrafter"/>
</dbReference>
<dbReference type="KEGG" id="ehx:EMIHUDRAFT_447939"/>
<evidence type="ECO:0000259" key="9">
    <source>
        <dbReference type="Pfam" id="PF01699"/>
    </source>
</evidence>
<dbReference type="PANTHER" id="PTHR10846">
    <property type="entry name" value="SODIUM/POTASSIUM/CALCIUM EXCHANGER"/>
    <property type="match status" value="1"/>
</dbReference>
<feature type="transmembrane region" description="Helical" evidence="8">
    <location>
        <begin position="20"/>
        <end position="39"/>
    </location>
</feature>
<dbReference type="Proteomes" id="UP000013827">
    <property type="component" value="Unassembled WGS sequence"/>
</dbReference>
<dbReference type="Pfam" id="PF01699">
    <property type="entry name" value="Na_Ca_ex"/>
    <property type="match status" value="2"/>
</dbReference>
<feature type="transmembrane region" description="Helical" evidence="8">
    <location>
        <begin position="149"/>
        <end position="167"/>
    </location>
</feature>
<dbReference type="RefSeq" id="XP_005770539.1">
    <property type="nucleotide sequence ID" value="XM_005770482.1"/>
</dbReference>
<dbReference type="AlphaFoldDB" id="A0A0D3J3M5"/>
<dbReference type="PANTHER" id="PTHR10846:SF8">
    <property type="entry name" value="INNER MEMBRANE PROTEIN YRBG"/>
    <property type="match status" value="1"/>
</dbReference>
<dbReference type="GO" id="GO:0008273">
    <property type="term" value="F:calcium, potassium:sodium antiporter activity"/>
    <property type="evidence" value="ECO:0007669"/>
    <property type="project" value="TreeGrafter"/>
</dbReference>
<feature type="domain" description="Sodium/calcium exchanger membrane region" evidence="9">
    <location>
        <begin position="152"/>
        <end position="295"/>
    </location>
</feature>
<feature type="transmembrane region" description="Helical" evidence="8">
    <location>
        <begin position="519"/>
        <end position="538"/>
    </location>
</feature>
<dbReference type="eggNOG" id="KOG1307">
    <property type="taxonomic scope" value="Eukaryota"/>
</dbReference>
<reference evidence="11" key="1">
    <citation type="journal article" date="2013" name="Nature">
        <title>Pan genome of the phytoplankton Emiliania underpins its global distribution.</title>
        <authorList>
            <person name="Read B.A."/>
            <person name="Kegel J."/>
            <person name="Klute M.J."/>
            <person name="Kuo A."/>
            <person name="Lefebvre S.C."/>
            <person name="Maumus F."/>
            <person name="Mayer C."/>
            <person name="Miller J."/>
            <person name="Monier A."/>
            <person name="Salamov A."/>
            <person name="Young J."/>
            <person name="Aguilar M."/>
            <person name="Claverie J.M."/>
            <person name="Frickenhaus S."/>
            <person name="Gonzalez K."/>
            <person name="Herman E.K."/>
            <person name="Lin Y.C."/>
            <person name="Napier J."/>
            <person name="Ogata H."/>
            <person name="Sarno A.F."/>
            <person name="Shmutz J."/>
            <person name="Schroeder D."/>
            <person name="de Vargas C."/>
            <person name="Verret F."/>
            <person name="von Dassow P."/>
            <person name="Valentin K."/>
            <person name="Van de Peer Y."/>
            <person name="Wheeler G."/>
            <person name="Dacks J.B."/>
            <person name="Delwiche C.F."/>
            <person name="Dyhrman S.T."/>
            <person name="Glockner G."/>
            <person name="John U."/>
            <person name="Richards T."/>
            <person name="Worden A.Z."/>
            <person name="Zhang X."/>
            <person name="Grigoriev I.V."/>
            <person name="Allen A.E."/>
            <person name="Bidle K."/>
            <person name="Borodovsky M."/>
            <person name="Bowler C."/>
            <person name="Brownlee C."/>
            <person name="Cock J.M."/>
            <person name="Elias M."/>
            <person name="Gladyshev V.N."/>
            <person name="Groth M."/>
            <person name="Guda C."/>
            <person name="Hadaegh A."/>
            <person name="Iglesias-Rodriguez M.D."/>
            <person name="Jenkins J."/>
            <person name="Jones B.M."/>
            <person name="Lawson T."/>
            <person name="Leese F."/>
            <person name="Lindquist E."/>
            <person name="Lobanov A."/>
            <person name="Lomsadze A."/>
            <person name="Malik S.B."/>
            <person name="Marsh M.E."/>
            <person name="Mackinder L."/>
            <person name="Mock T."/>
            <person name="Mueller-Roeber B."/>
            <person name="Pagarete A."/>
            <person name="Parker M."/>
            <person name="Probert I."/>
            <person name="Quesneville H."/>
            <person name="Raines C."/>
            <person name="Rensing S.A."/>
            <person name="Riano-Pachon D.M."/>
            <person name="Richier S."/>
            <person name="Rokitta S."/>
            <person name="Shiraiwa Y."/>
            <person name="Soanes D.M."/>
            <person name="van der Giezen M."/>
            <person name="Wahlund T.M."/>
            <person name="Williams B."/>
            <person name="Wilson W."/>
            <person name="Wolfe G."/>
            <person name="Wurch L.L."/>
        </authorList>
    </citation>
    <scope>NUCLEOTIDE SEQUENCE</scope>
</reference>
<feature type="transmembrane region" description="Helical" evidence="8">
    <location>
        <begin position="275"/>
        <end position="293"/>
    </location>
</feature>